<evidence type="ECO:0000313" key="1">
    <source>
        <dbReference type="EMBL" id="MDR6715390.1"/>
    </source>
</evidence>
<name>A0ACC6KAG7_9PSED</name>
<organism evidence="1 2">
    <name type="scientific">Pseudomonas hunanensis</name>
    <dbReference type="NCBI Taxonomy" id="1247546"/>
    <lineage>
        <taxon>Bacteria</taxon>
        <taxon>Pseudomonadati</taxon>
        <taxon>Pseudomonadota</taxon>
        <taxon>Gammaproteobacteria</taxon>
        <taxon>Pseudomonadales</taxon>
        <taxon>Pseudomonadaceae</taxon>
        <taxon>Pseudomonas</taxon>
    </lineage>
</organism>
<reference evidence="1" key="1">
    <citation type="submission" date="2023-07" db="EMBL/GenBank/DDBJ databases">
        <title>Sorghum-associated microbial communities from plants grown in Nebraska, USA.</title>
        <authorList>
            <person name="Schachtman D."/>
        </authorList>
    </citation>
    <scope>NUCLEOTIDE SEQUENCE</scope>
    <source>
        <strain evidence="1">BE56</strain>
    </source>
</reference>
<dbReference type="EMBL" id="JAVDTH010000051">
    <property type="protein sequence ID" value="MDR6715390.1"/>
    <property type="molecule type" value="Genomic_DNA"/>
</dbReference>
<dbReference type="Proteomes" id="UP001259587">
    <property type="component" value="Unassembled WGS sequence"/>
</dbReference>
<sequence>MIRSVEWLPAIERMACAGLFAGQARSYRLRADGNPVGAGLPREKAGTGRR</sequence>
<evidence type="ECO:0000313" key="2">
    <source>
        <dbReference type="Proteomes" id="UP001259587"/>
    </source>
</evidence>
<comment type="caution">
    <text evidence="1">The sequence shown here is derived from an EMBL/GenBank/DDBJ whole genome shotgun (WGS) entry which is preliminary data.</text>
</comment>
<gene>
    <name evidence="1" type="ORF">J2W83_005034</name>
</gene>
<protein>
    <submittedName>
        <fullName evidence="1">Uncharacterized protein</fullName>
    </submittedName>
</protein>
<accession>A0ACC6KAG7</accession>
<keyword evidence="2" id="KW-1185">Reference proteome</keyword>
<proteinExistence type="predicted"/>